<accession>A0AB34K4U9</accession>
<name>A0AB34K4U9_PRYPA</name>
<comment type="caution">
    <text evidence="2">The sequence shown here is derived from an EMBL/GenBank/DDBJ whole genome shotgun (WGS) entry which is preliminary data.</text>
</comment>
<keyword evidence="3" id="KW-1185">Reference proteome</keyword>
<gene>
    <name evidence="2" type="ORF">AB1Y20_000075</name>
</gene>
<dbReference type="AlphaFoldDB" id="A0AB34K4U9"/>
<evidence type="ECO:0000313" key="3">
    <source>
        <dbReference type="Proteomes" id="UP001515480"/>
    </source>
</evidence>
<sequence>MSRRYQRKYGHLRVADILNEGTAWKQRELTAADFDVRRLCCKGDRPFGVPSHRSPESAARIIYRPLDTSPPMRPHPSGTWIGKDTSPILGAYLRTWHGTPGTYQEVLDRQVGVQFAPLGAARRRPLEPRPHWTRPVRPATASHRSTTTSYRLATELRALRPQSGRK</sequence>
<organism evidence="2 3">
    <name type="scientific">Prymnesium parvum</name>
    <name type="common">Toxic golden alga</name>
    <dbReference type="NCBI Taxonomy" id="97485"/>
    <lineage>
        <taxon>Eukaryota</taxon>
        <taxon>Haptista</taxon>
        <taxon>Haptophyta</taxon>
        <taxon>Prymnesiophyceae</taxon>
        <taxon>Prymnesiales</taxon>
        <taxon>Prymnesiaceae</taxon>
        <taxon>Prymnesium</taxon>
    </lineage>
</organism>
<proteinExistence type="predicted"/>
<protein>
    <recommendedName>
        <fullName evidence="4">Phospholipase B-like</fullName>
    </recommendedName>
</protein>
<reference evidence="2 3" key="1">
    <citation type="journal article" date="2024" name="Science">
        <title>Giant polyketide synthase enzymes in the biosynthesis of giant marine polyether toxins.</title>
        <authorList>
            <person name="Fallon T.R."/>
            <person name="Shende V.V."/>
            <person name="Wierzbicki I.H."/>
            <person name="Pendleton A.L."/>
            <person name="Watervoot N.F."/>
            <person name="Auber R.P."/>
            <person name="Gonzalez D.J."/>
            <person name="Wisecaver J.H."/>
            <person name="Moore B.S."/>
        </authorList>
    </citation>
    <scope>NUCLEOTIDE SEQUENCE [LARGE SCALE GENOMIC DNA]</scope>
    <source>
        <strain evidence="2 3">12B1</strain>
    </source>
</reference>
<evidence type="ECO:0000313" key="2">
    <source>
        <dbReference type="EMBL" id="KAL1529115.1"/>
    </source>
</evidence>
<dbReference type="EMBL" id="JBGBPQ010000001">
    <property type="protein sequence ID" value="KAL1529115.1"/>
    <property type="molecule type" value="Genomic_DNA"/>
</dbReference>
<evidence type="ECO:0000256" key="1">
    <source>
        <dbReference type="SAM" id="MobiDB-lite"/>
    </source>
</evidence>
<dbReference type="Proteomes" id="UP001515480">
    <property type="component" value="Unassembled WGS sequence"/>
</dbReference>
<feature type="region of interest" description="Disordered" evidence="1">
    <location>
        <begin position="125"/>
        <end position="148"/>
    </location>
</feature>
<evidence type="ECO:0008006" key="4">
    <source>
        <dbReference type="Google" id="ProtNLM"/>
    </source>
</evidence>